<evidence type="ECO:0000256" key="1">
    <source>
        <dbReference type="SAM" id="MobiDB-lite"/>
    </source>
</evidence>
<sequence>MFKRKMITLITTFIFSFIGIFFFQSEALAKNTSIHVHLRGDVAQVVGVSVIHKGDKIALEAKSAKLYSVKKPAEIVKPDVTHIFVTLKDGTVIEYSPAINYAGEEGKGTINYWIEVIASEETTADPVKEDDSNSEKDSTDDKNNEDTNTGKQGEDSSSDEEEPATEVTKTISGGKLPETSSPWYNILFASSLTLLITAFVLYRVIKHS</sequence>
<evidence type="ECO:0008006" key="5">
    <source>
        <dbReference type="Google" id="ProtNLM"/>
    </source>
</evidence>
<feature type="compositionally biased region" description="Basic and acidic residues" evidence="1">
    <location>
        <begin position="126"/>
        <end position="145"/>
    </location>
</feature>
<feature type="region of interest" description="Disordered" evidence="1">
    <location>
        <begin position="123"/>
        <end position="174"/>
    </location>
</feature>
<dbReference type="EMBL" id="JAFELM010000035">
    <property type="protein sequence ID" value="MBM6618769.1"/>
    <property type="molecule type" value="Genomic_DNA"/>
</dbReference>
<name>A0ABS2DJV0_9BACI</name>
<keyword evidence="2" id="KW-0812">Transmembrane</keyword>
<keyword evidence="2" id="KW-0472">Membrane</keyword>
<keyword evidence="4" id="KW-1185">Reference proteome</keyword>
<proteinExistence type="predicted"/>
<dbReference type="RefSeq" id="WP_204204119.1">
    <property type="nucleotide sequence ID" value="NZ_JAFELM010000035.1"/>
</dbReference>
<dbReference type="Proteomes" id="UP001518925">
    <property type="component" value="Unassembled WGS sequence"/>
</dbReference>
<protein>
    <recommendedName>
        <fullName evidence="5">LPXTG cell wall anchor domain-containing protein</fullName>
    </recommendedName>
</protein>
<reference evidence="3 4" key="1">
    <citation type="submission" date="2021-02" db="EMBL/GenBank/DDBJ databases">
        <title>Bacillus sp. RD4P76, an endophyte from a halophyte.</title>
        <authorList>
            <person name="Sun J.-Q."/>
        </authorList>
    </citation>
    <scope>NUCLEOTIDE SEQUENCE [LARGE SCALE GENOMIC DNA]</scope>
    <source>
        <strain evidence="3 4">RD4P76</strain>
    </source>
</reference>
<evidence type="ECO:0000313" key="4">
    <source>
        <dbReference type="Proteomes" id="UP001518925"/>
    </source>
</evidence>
<evidence type="ECO:0000256" key="2">
    <source>
        <dbReference type="SAM" id="Phobius"/>
    </source>
</evidence>
<feature type="transmembrane region" description="Helical" evidence="2">
    <location>
        <begin position="183"/>
        <end position="205"/>
    </location>
</feature>
<keyword evidence="2" id="KW-1133">Transmembrane helix</keyword>
<accession>A0ABS2DJV0</accession>
<evidence type="ECO:0000313" key="3">
    <source>
        <dbReference type="EMBL" id="MBM6618769.1"/>
    </source>
</evidence>
<organism evidence="3 4">
    <name type="scientific">Bacillus suaedaesalsae</name>
    <dbReference type="NCBI Taxonomy" id="2810349"/>
    <lineage>
        <taxon>Bacteria</taxon>
        <taxon>Bacillati</taxon>
        <taxon>Bacillota</taxon>
        <taxon>Bacilli</taxon>
        <taxon>Bacillales</taxon>
        <taxon>Bacillaceae</taxon>
        <taxon>Bacillus</taxon>
    </lineage>
</organism>
<gene>
    <name evidence="3" type="ORF">JR050_13955</name>
</gene>
<comment type="caution">
    <text evidence="3">The sequence shown here is derived from an EMBL/GenBank/DDBJ whole genome shotgun (WGS) entry which is preliminary data.</text>
</comment>